<feature type="compositionally biased region" description="Basic and acidic residues" evidence="1">
    <location>
        <begin position="1"/>
        <end position="15"/>
    </location>
</feature>
<dbReference type="RefSeq" id="WP_232594805.1">
    <property type="nucleotide sequence ID" value="NZ_BSPD01000094.1"/>
</dbReference>
<name>A0AA37T9G7_9GAMM</name>
<dbReference type="EMBL" id="BSPD01000094">
    <property type="protein sequence ID" value="GLS27954.1"/>
    <property type="molecule type" value="Genomic_DNA"/>
</dbReference>
<evidence type="ECO:0000256" key="1">
    <source>
        <dbReference type="SAM" id="MobiDB-lite"/>
    </source>
</evidence>
<dbReference type="Proteomes" id="UP001156870">
    <property type="component" value="Unassembled WGS sequence"/>
</dbReference>
<evidence type="ECO:0000313" key="3">
    <source>
        <dbReference type="Proteomes" id="UP001156870"/>
    </source>
</evidence>
<feature type="region of interest" description="Disordered" evidence="1">
    <location>
        <begin position="1"/>
        <end position="58"/>
    </location>
</feature>
<protein>
    <submittedName>
        <fullName evidence="2">Uncharacterized protein</fullName>
    </submittedName>
</protein>
<keyword evidence="3" id="KW-1185">Reference proteome</keyword>
<evidence type="ECO:0000313" key="2">
    <source>
        <dbReference type="EMBL" id="GLS27954.1"/>
    </source>
</evidence>
<comment type="caution">
    <text evidence="2">The sequence shown here is derived from an EMBL/GenBank/DDBJ whole genome shotgun (WGS) entry which is preliminary data.</text>
</comment>
<accession>A0AA37T9G7</accession>
<reference evidence="2 3" key="1">
    <citation type="journal article" date="2014" name="Int. J. Syst. Evol. Microbiol.">
        <title>Complete genome sequence of Corynebacterium casei LMG S-19264T (=DSM 44701T), isolated from a smear-ripened cheese.</title>
        <authorList>
            <consortium name="US DOE Joint Genome Institute (JGI-PGF)"/>
            <person name="Walter F."/>
            <person name="Albersmeier A."/>
            <person name="Kalinowski J."/>
            <person name="Ruckert C."/>
        </authorList>
    </citation>
    <scope>NUCLEOTIDE SEQUENCE [LARGE SCALE GENOMIC DNA]</scope>
    <source>
        <strain evidence="2 3">NBRC 110095</strain>
    </source>
</reference>
<feature type="compositionally biased region" description="Basic and acidic residues" evidence="1">
    <location>
        <begin position="23"/>
        <end position="36"/>
    </location>
</feature>
<proteinExistence type="predicted"/>
<organism evidence="2 3">
    <name type="scientific">Marinibactrum halimedae</name>
    <dbReference type="NCBI Taxonomy" id="1444977"/>
    <lineage>
        <taxon>Bacteria</taxon>
        <taxon>Pseudomonadati</taxon>
        <taxon>Pseudomonadota</taxon>
        <taxon>Gammaproteobacteria</taxon>
        <taxon>Cellvibrionales</taxon>
        <taxon>Cellvibrionaceae</taxon>
        <taxon>Marinibactrum</taxon>
    </lineage>
</organism>
<dbReference type="AlphaFoldDB" id="A0AA37T9G7"/>
<gene>
    <name evidence="2" type="ORF">GCM10007877_36730</name>
</gene>
<sequence>MLDPTTKEGREEIERRIKKRKREASEARERAQKDIESEPSGKLTSPNELDLMRDRKSE</sequence>